<dbReference type="Pfam" id="PF07833">
    <property type="entry name" value="Cu_amine_oxidN1"/>
    <property type="match status" value="1"/>
</dbReference>
<dbReference type="Gene3D" id="3.30.457.10">
    <property type="entry name" value="Copper amine oxidase-like, N-terminal domain"/>
    <property type="match status" value="1"/>
</dbReference>
<protein>
    <submittedName>
        <fullName evidence="3">Copper amine oxidase N-terminal domain-containing protein</fullName>
    </submittedName>
</protein>
<dbReference type="InterPro" id="IPR013783">
    <property type="entry name" value="Ig-like_fold"/>
</dbReference>
<sequence>MKQMKKELSLLIVISLLFSIMVTSVASAAQSTSSTSTTYMLLYVDKVEAFFNGQQIILESPATIIEDKMFVPAKVLGDAMGLKVQWNDATRQIEMTTPGFNIVLDSDHKVVWINGVRYPFDSVASISKEGKLLIKLTWLADYMGARYIYNDELRRVEIIHTQTPPGIYIPNTGNSNPVAKFNFAKATYKTGEPIKYIDLSYDPDAEGLVKYEWGGNQEVFFTPGTYPITLTVWDAHGNKSETYLRNLTVENKPFLSEIEYPIYYKPAGSFIKTDWSVLWGSFWNLPQLPKQATTDDSRKLLVSDSPEEFTEKGILYQDSVKGKGRLYADHINGTKEKVTLAILAKNLTNKPVTIKTTNKGEVWPSVYANLIGNEASVDFLMNDPRSDSMEVPAGQTFIYSQMPEFYPGQGVNLFYDVETTGDIQFSFVATSQVSQSTLNTLPMLAFNGHVRGTFPVSEVHWQVDASSFTKPNRLIIGDGVTDPFQPGYDPMRKQNVLNEGNYGVVYKIHADKPRKMAIMLLAYGGVFKGPIKINGEISLVPQSGVITAFDGMQILARTTGFEESLDIEFTPPAGSAFPIDLIFYPLDDKE</sequence>
<organism evidence="3 4">
    <name type="scientific">Paenibacillus agricola</name>
    <dbReference type="NCBI Taxonomy" id="2716264"/>
    <lineage>
        <taxon>Bacteria</taxon>
        <taxon>Bacillati</taxon>
        <taxon>Bacillota</taxon>
        <taxon>Bacilli</taxon>
        <taxon>Bacillales</taxon>
        <taxon>Paenibacillaceae</taxon>
        <taxon>Paenibacillus</taxon>
    </lineage>
</organism>
<dbReference type="EMBL" id="JAAOIW010000008">
    <property type="protein sequence ID" value="NHN32568.1"/>
    <property type="molecule type" value="Genomic_DNA"/>
</dbReference>
<feature type="chain" id="PRO_5045302675" evidence="1">
    <location>
        <begin position="29"/>
        <end position="590"/>
    </location>
</feature>
<name>A0ABX0JAH2_9BACL</name>
<dbReference type="Gene3D" id="2.60.40.10">
    <property type="entry name" value="Immunoglobulins"/>
    <property type="match status" value="1"/>
</dbReference>
<dbReference type="InterPro" id="IPR035986">
    <property type="entry name" value="PKD_dom_sf"/>
</dbReference>
<evidence type="ECO:0000313" key="3">
    <source>
        <dbReference type="EMBL" id="NHN32568.1"/>
    </source>
</evidence>
<accession>A0ABX0JAH2</accession>
<dbReference type="InterPro" id="IPR036582">
    <property type="entry name" value="Mao_N_sf"/>
</dbReference>
<keyword evidence="4" id="KW-1185">Reference proteome</keyword>
<evidence type="ECO:0000313" key="4">
    <source>
        <dbReference type="Proteomes" id="UP001165962"/>
    </source>
</evidence>
<feature type="signal peptide" evidence="1">
    <location>
        <begin position="1"/>
        <end position="28"/>
    </location>
</feature>
<gene>
    <name evidence="3" type="ORF">G9U52_22265</name>
</gene>
<dbReference type="InterPro" id="IPR012854">
    <property type="entry name" value="Cu_amine_oxidase-like_N"/>
</dbReference>
<dbReference type="Proteomes" id="UP001165962">
    <property type="component" value="Unassembled WGS sequence"/>
</dbReference>
<dbReference type="SUPFAM" id="SSF49299">
    <property type="entry name" value="PKD domain"/>
    <property type="match status" value="1"/>
</dbReference>
<dbReference type="RefSeq" id="WP_166152845.1">
    <property type="nucleotide sequence ID" value="NZ_JAAOIW010000008.1"/>
</dbReference>
<evidence type="ECO:0000256" key="1">
    <source>
        <dbReference type="SAM" id="SignalP"/>
    </source>
</evidence>
<comment type="caution">
    <text evidence="3">The sequence shown here is derived from an EMBL/GenBank/DDBJ whole genome shotgun (WGS) entry which is preliminary data.</text>
</comment>
<evidence type="ECO:0000259" key="2">
    <source>
        <dbReference type="Pfam" id="PF07833"/>
    </source>
</evidence>
<proteinExistence type="predicted"/>
<reference evidence="3" key="1">
    <citation type="submission" date="2020-03" db="EMBL/GenBank/DDBJ databases">
        <title>Draft sequencing of Paenibacilllus sp. S3N08.</title>
        <authorList>
            <person name="Kim D.-U."/>
        </authorList>
    </citation>
    <scope>NUCLEOTIDE SEQUENCE</scope>
    <source>
        <strain evidence="3">S3N08</strain>
    </source>
</reference>
<dbReference type="SUPFAM" id="SSF55383">
    <property type="entry name" value="Copper amine oxidase, domain N"/>
    <property type="match status" value="2"/>
</dbReference>
<feature type="domain" description="Copper amine oxidase-like N-terminal" evidence="2">
    <location>
        <begin position="51"/>
        <end position="158"/>
    </location>
</feature>
<keyword evidence="1" id="KW-0732">Signal</keyword>